<organism evidence="2">
    <name type="scientific">Salmonella enterica</name>
    <name type="common">Salmonella choleraesuis</name>
    <dbReference type="NCBI Taxonomy" id="28901"/>
    <lineage>
        <taxon>Bacteria</taxon>
        <taxon>Pseudomonadati</taxon>
        <taxon>Pseudomonadota</taxon>
        <taxon>Gammaproteobacteria</taxon>
        <taxon>Enterobacterales</taxon>
        <taxon>Enterobacteriaceae</taxon>
        <taxon>Salmonella</taxon>
    </lineage>
</organism>
<protein>
    <submittedName>
        <fullName evidence="2">DUF3644 domain-containing protein</fullName>
    </submittedName>
</protein>
<sequence>MDKYHKVDLAFDFLVKKENNQELFTIQDLADATGWTIPTCKTYPVKKWNKYVSRDGEHYTASGIKYLSKEDFRNVHSQKNVEVVKSERSLNLKKAREFALLAVATYNNPFTEFKTHGFIVNITIAFTALFHAIYAKKGIKYFYLNDDGTPKTIDGEEKAWELKTCCEKYWPGESKPEKLNIQLLIELRNIIEHRGLPEIDALTFGECQAAINNFEDILEKEFGDNNALMINLSLAMQLTRMSQQAQADALKRLQSKNFSIVKKFIDDFKKDLSDEIIESQQFRLRALLVPLVGKKASNSDIAIEFINVSNLSEEELEKLDSGIAFIKGVENQFKLKPSKVVEMVQRKHKEFNLSTHAKFWKFYDARPIDIDKSFKGNYCGYVEGFDGYLYNQEWIKKILSTYADNEEFQHVKGS</sequence>
<comment type="caution">
    <text evidence="2">The sequence shown here is derived from an EMBL/GenBank/DDBJ whole genome shotgun (WGS) entry which is preliminary data.</text>
</comment>
<dbReference type="InterPro" id="IPR022104">
    <property type="entry name" value="DUF3644"/>
</dbReference>
<proteinExistence type="predicted"/>
<reference evidence="2" key="1">
    <citation type="submission" date="2018-06" db="EMBL/GenBank/DDBJ databases">
        <authorList>
            <consortium name="PulseNet: The National Subtyping Network for Foodborne Disease Surveillance"/>
            <person name="Tarr C.L."/>
            <person name="Trees E."/>
            <person name="Katz L.S."/>
            <person name="Carleton-Romer H.A."/>
            <person name="Stroika S."/>
            <person name="Kucerova Z."/>
            <person name="Roache K.F."/>
            <person name="Sabol A.L."/>
            <person name="Besser J."/>
            <person name="Gerner-Smidt P."/>
        </authorList>
    </citation>
    <scope>NUCLEOTIDE SEQUENCE</scope>
    <source>
        <strain evidence="2">PNUSAS041407</strain>
    </source>
</reference>
<dbReference type="EMBL" id="AAGFGW010000009">
    <property type="protein sequence ID" value="EBN2889399.1"/>
    <property type="molecule type" value="Genomic_DNA"/>
</dbReference>
<accession>A0A5T7YAS9</accession>
<feature type="domain" description="DUF3644" evidence="1">
    <location>
        <begin position="92"/>
        <end position="271"/>
    </location>
</feature>
<name>A0A5T7YAS9_SALER</name>
<evidence type="ECO:0000259" key="1">
    <source>
        <dbReference type="Pfam" id="PF12358"/>
    </source>
</evidence>
<dbReference type="AlphaFoldDB" id="A0A5T7YAS9"/>
<evidence type="ECO:0000313" key="2">
    <source>
        <dbReference type="EMBL" id="EBN2889399.1"/>
    </source>
</evidence>
<gene>
    <name evidence="2" type="ORF">DON26_15915</name>
</gene>
<dbReference type="Pfam" id="PF12358">
    <property type="entry name" value="DUF3644"/>
    <property type="match status" value="1"/>
</dbReference>